<reference evidence="6" key="1">
    <citation type="journal article" date="2019" name="Int. J. Syst. Evol. Microbiol.">
        <title>The Global Catalogue of Microorganisms (GCM) 10K type strain sequencing project: providing services to taxonomists for standard genome sequencing and annotation.</title>
        <authorList>
            <consortium name="The Broad Institute Genomics Platform"/>
            <consortium name="The Broad Institute Genome Sequencing Center for Infectious Disease"/>
            <person name="Wu L."/>
            <person name="Ma J."/>
        </authorList>
    </citation>
    <scope>NUCLEOTIDE SEQUENCE [LARGE SCALE GENOMIC DNA]</scope>
    <source>
        <strain evidence="6">CCM 4481</strain>
    </source>
</reference>
<feature type="domain" description="GGDEF" evidence="4">
    <location>
        <begin position="252"/>
        <end position="385"/>
    </location>
</feature>
<feature type="transmembrane region" description="Helical" evidence="3">
    <location>
        <begin position="95"/>
        <end position="113"/>
    </location>
</feature>
<dbReference type="InterPro" id="IPR029787">
    <property type="entry name" value="Nucleotide_cyclase"/>
</dbReference>
<evidence type="ECO:0000313" key="5">
    <source>
        <dbReference type="EMBL" id="MFC4528021.1"/>
    </source>
</evidence>
<feature type="transmembrane region" description="Helical" evidence="3">
    <location>
        <begin position="189"/>
        <end position="210"/>
    </location>
</feature>
<evidence type="ECO:0000313" key="6">
    <source>
        <dbReference type="Proteomes" id="UP001595961"/>
    </source>
</evidence>
<dbReference type="CDD" id="cd01949">
    <property type="entry name" value="GGDEF"/>
    <property type="match status" value="1"/>
</dbReference>
<protein>
    <recommendedName>
        <fullName evidence="1">diguanylate cyclase</fullName>
        <ecNumber evidence="1">2.7.7.65</ecNumber>
    </recommendedName>
</protein>
<comment type="caution">
    <text evidence="5">The sequence shown here is derived from an EMBL/GenBank/DDBJ whole genome shotgun (WGS) entry which is preliminary data.</text>
</comment>
<evidence type="ECO:0000256" key="2">
    <source>
        <dbReference type="ARBA" id="ARBA00034247"/>
    </source>
</evidence>
<dbReference type="PANTHER" id="PTHR45138:SF9">
    <property type="entry name" value="DIGUANYLATE CYCLASE DGCM-RELATED"/>
    <property type="match status" value="1"/>
</dbReference>
<dbReference type="Pfam" id="PF00990">
    <property type="entry name" value="GGDEF"/>
    <property type="match status" value="1"/>
</dbReference>
<dbReference type="EMBL" id="JBHSGA010000017">
    <property type="protein sequence ID" value="MFC4528021.1"/>
    <property type="molecule type" value="Genomic_DNA"/>
</dbReference>
<evidence type="ECO:0000256" key="3">
    <source>
        <dbReference type="SAM" id="Phobius"/>
    </source>
</evidence>
<name>A0ABV9C4U8_9GAMM</name>
<feature type="transmembrane region" description="Helical" evidence="3">
    <location>
        <begin position="62"/>
        <end position="83"/>
    </location>
</feature>
<organism evidence="5 6">
    <name type="scientific">Dyella halodurans</name>
    <dbReference type="NCBI Taxonomy" id="1920171"/>
    <lineage>
        <taxon>Bacteria</taxon>
        <taxon>Pseudomonadati</taxon>
        <taxon>Pseudomonadota</taxon>
        <taxon>Gammaproteobacteria</taxon>
        <taxon>Lysobacterales</taxon>
        <taxon>Rhodanobacteraceae</taxon>
        <taxon>Dyella</taxon>
    </lineage>
</organism>
<dbReference type="NCBIfam" id="TIGR00254">
    <property type="entry name" value="GGDEF"/>
    <property type="match status" value="1"/>
</dbReference>
<dbReference type="PANTHER" id="PTHR45138">
    <property type="entry name" value="REGULATORY COMPONENTS OF SENSORY TRANSDUCTION SYSTEM"/>
    <property type="match status" value="1"/>
</dbReference>
<dbReference type="InterPro" id="IPR000160">
    <property type="entry name" value="GGDEF_dom"/>
</dbReference>
<sequence length="398" mass="43651">MHLDIPTLTFVSLLMGIGASIGFTSLMTVLRNQTVLRIWVASLWIATLGVLLIGLRNRIPDLLSIVVGNGAIVFSNALMLKGIAKHLGQPMRWRWPGCFVLVYIGFSAWMTYVTPDLGMRLFIASLQAVIFDLAYAYLLLRYGEPAIRTSCRIAAAIMLINAVFFLMRAFMSVAYSAGQDIMLAGTPVAATYVVGILTGLASYFALLQLITERLMVDLSRAAHTDGLTGLLNRSAIVAEGRASLARCQQRGQPFTLLIFDLDHFKQINDRWGHDVGDAVLRHVTTILRSGIDWPHMLASRYGGEEFVLALPGATLEQGMEVAEKLRYTLAHSHARIDHQSIPVTASIGVAVARPGTRFEQLVRQADEAMYRTKFDGRNGVSLAMADSAHLAEAGDTRC</sequence>
<dbReference type="PROSITE" id="PS50887">
    <property type="entry name" value="GGDEF"/>
    <property type="match status" value="1"/>
</dbReference>
<dbReference type="EC" id="2.7.7.65" evidence="1"/>
<evidence type="ECO:0000256" key="1">
    <source>
        <dbReference type="ARBA" id="ARBA00012528"/>
    </source>
</evidence>
<dbReference type="Proteomes" id="UP001595961">
    <property type="component" value="Unassembled WGS sequence"/>
</dbReference>
<dbReference type="InterPro" id="IPR043128">
    <property type="entry name" value="Rev_trsase/Diguanyl_cyclase"/>
</dbReference>
<evidence type="ECO:0000259" key="4">
    <source>
        <dbReference type="PROSITE" id="PS50887"/>
    </source>
</evidence>
<dbReference type="RefSeq" id="WP_266152315.1">
    <property type="nucleotide sequence ID" value="NZ_CP064028.1"/>
</dbReference>
<comment type="catalytic activity">
    <reaction evidence="2">
        <text>2 GTP = 3',3'-c-di-GMP + 2 diphosphate</text>
        <dbReference type="Rhea" id="RHEA:24898"/>
        <dbReference type="ChEBI" id="CHEBI:33019"/>
        <dbReference type="ChEBI" id="CHEBI:37565"/>
        <dbReference type="ChEBI" id="CHEBI:58805"/>
        <dbReference type="EC" id="2.7.7.65"/>
    </reaction>
</comment>
<dbReference type="Gene3D" id="3.30.70.270">
    <property type="match status" value="1"/>
</dbReference>
<keyword evidence="3" id="KW-1133">Transmembrane helix</keyword>
<feature type="transmembrane region" description="Helical" evidence="3">
    <location>
        <begin position="6"/>
        <end position="26"/>
    </location>
</feature>
<dbReference type="SUPFAM" id="SSF55073">
    <property type="entry name" value="Nucleotide cyclase"/>
    <property type="match status" value="1"/>
</dbReference>
<feature type="transmembrane region" description="Helical" evidence="3">
    <location>
        <begin position="38"/>
        <end position="56"/>
    </location>
</feature>
<dbReference type="InterPro" id="IPR050469">
    <property type="entry name" value="Diguanylate_Cyclase"/>
</dbReference>
<proteinExistence type="predicted"/>
<gene>
    <name evidence="5" type="ORF">ACFO5W_15370</name>
</gene>
<keyword evidence="3" id="KW-0812">Transmembrane</keyword>
<feature type="transmembrane region" description="Helical" evidence="3">
    <location>
        <begin position="119"/>
        <end position="140"/>
    </location>
</feature>
<keyword evidence="6" id="KW-1185">Reference proteome</keyword>
<dbReference type="SMART" id="SM00267">
    <property type="entry name" value="GGDEF"/>
    <property type="match status" value="1"/>
</dbReference>
<keyword evidence="3" id="KW-0472">Membrane</keyword>
<feature type="transmembrane region" description="Helical" evidence="3">
    <location>
        <begin position="152"/>
        <end position="177"/>
    </location>
</feature>
<accession>A0ABV9C4U8</accession>